<evidence type="ECO:0000313" key="17">
    <source>
        <dbReference type="Proteomes" id="UP000195602"/>
    </source>
</evidence>
<name>A0AA91Q1F0_CLALS</name>
<evidence type="ECO:0000256" key="11">
    <source>
        <dbReference type="ARBA" id="ARBA00023242"/>
    </source>
</evidence>
<feature type="binding site" evidence="12">
    <location>
        <position position="346"/>
    </location>
    <ligand>
        <name>Zn(2+)</name>
        <dbReference type="ChEBI" id="CHEBI:29105"/>
    </ligand>
</feature>
<evidence type="ECO:0000259" key="15">
    <source>
        <dbReference type="PROSITE" id="PS50305"/>
    </source>
</evidence>
<evidence type="ECO:0000256" key="13">
    <source>
        <dbReference type="SAM" id="Coils"/>
    </source>
</evidence>
<feature type="compositionally biased region" description="Acidic residues" evidence="14">
    <location>
        <begin position="90"/>
        <end position="100"/>
    </location>
</feature>
<dbReference type="InterPro" id="IPR029035">
    <property type="entry name" value="DHS-like_NAD/FAD-binding_dom"/>
</dbReference>
<feature type="coiled-coil region" evidence="13">
    <location>
        <begin position="282"/>
        <end position="309"/>
    </location>
</feature>
<evidence type="ECO:0000256" key="3">
    <source>
        <dbReference type="ARBA" id="ARBA00006924"/>
    </source>
</evidence>
<evidence type="ECO:0000256" key="9">
    <source>
        <dbReference type="ARBA" id="ARBA00023027"/>
    </source>
</evidence>
<comment type="similarity">
    <text evidence="3">Belongs to the sirtuin family. Class I subfamily.</text>
</comment>
<dbReference type="PROSITE" id="PS50305">
    <property type="entry name" value="SIRTUIN"/>
    <property type="match status" value="1"/>
</dbReference>
<dbReference type="GO" id="GO:0046872">
    <property type="term" value="F:metal ion binding"/>
    <property type="evidence" value="ECO:0007669"/>
    <property type="project" value="UniProtKB-KW"/>
</dbReference>
<protein>
    <submittedName>
        <fullName evidence="16">NAD-dependent protein deacetylase</fullName>
    </submittedName>
</protein>
<dbReference type="Gene3D" id="1.20.120.1710">
    <property type="match status" value="1"/>
</dbReference>
<dbReference type="GO" id="GO:0005634">
    <property type="term" value="C:nucleus"/>
    <property type="evidence" value="ECO:0007669"/>
    <property type="project" value="UniProtKB-SubCell"/>
</dbReference>
<evidence type="ECO:0000256" key="4">
    <source>
        <dbReference type="ARBA" id="ARBA00022491"/>
    </source>
</evidence>
<feature type="binding site" evidence="12">
    <location>
        <position position="322"/>
    </location>
    <ligand>
        <name>Zn(2+)</name>
        <dbReference type="ChEBI" id="CHEBI:29105"/>
    </ligand>
</feature>
<keyword evidence="10" id="KW-0804">Transcription</keyword>
<keyword evidence="9" id="KW-0520">NAD</keyword>
<keyword evidence="8" id="KW-0805">Transcription regulation</keyword>
<feature type="region of interest" description="Disordered" evidence="14">
    <location>
        <begin position="1"/>
        <end position="113"/>
    </location>
</feature>
<keyword evidence="4" id="KW-0678">Repressor</keyword>
<keyword evidence="6 12" id="KW-0479">Metal-binding</keyword>
<feature type="compositionally biased region" description="Polar residues" evidence="14">
    <location>
        <begin position="57"/>
        <end position="70"/>
    </location>
</feature>
<feature type="binding site" evidence="12">
    <location>
        <position position="349"/>
    </location>
    <ligand>
        <name>Zn(2+)</name>
        <dbReference type="ChEBI" id="CHEBI:29105"/>
    </ligand>
</feature>
<dbReference type="InterPro" id="IPR007654">
    <property type="entry name" value="NAD-dep_histone_deAcase_SIR2_N"/>
</dbReference>
<accession>A0AA91Q1F0</accession>
<dbReference type="Proteomes" id="UP000195602">
    <property type="component" value="Unassembled WGS sequence"/>
</dbReference>
<dbReference type="EMBL" id="LYUB02000006">
    <property type="protein sequence ID" value="OVF08952.1"/>
    <property type="molecule type" value="Genomic_DNA"/>
</dbReference>
<dbReference type="GO" id="GO:0046970">
    <property type="term" value="F:histone H4K16 deacetylase activity, NAD-dependent"/>
    <property type="evidence" value="ECO:0007669"/>
    <property type="project" value="TreeGrafter"/>
</dbReference>
<dbReference type="AlphaFoldDB" id="A0AA91Q1F0"/>
<evidence type="ECO:0000256" key="2">
    <source>
        <dbReference type="ARBA" id="ARBA00004123"/>
    </source>
</evidence>
<reference evidence="16 17" key="1">
    <citation type="submission" date="2017-04" db="EMBL/GenBank/DDBJ databases">
        <title>Draft genome of the yeast Clavispora lusitaniae type strain CBS 6936.</title>
        <authorList>
            <person name="Durrens P."/>
            <person name="Klopp C."/>
            <person name="Biteau N."/>
            <person name="Fitton-Ouhabi V."/>
            <person name="Dementhon K."/>
            <person name="Accoceberry I."/>
            <person name="Sherman D.J."/>
            <person name="Noel T."/>
        </authorList>
    </citation>
    <scope>NUCLEOTIDE SEQUENCE [LARGE SCALE GENOMIC DNA]</scope>
    <source>
        <strain evidence="16 17">CBS 6936</strain>
    </source>
</reference>
<evidence type="ECO:0000256" key="7">
    <source>
        <dbReference type="ARBA" id="ARBA00022833"/>
    </source>
</evidence>
<feature type="binding site" evidence="12">
    <location>
        <position position="325"/>
    </location>
    <ligand>
        <name>Zn(2+)</name>
        <dbReference type="ChEBI" id="CHEBI:29105"/>
    </ligand>
</feature>
<evidence type="ECO:0000256" key="5">
    <source>
        <dbReference type="ARBA" id="ARBA00022679"/>
    </source>
</evidence>
<comment type="caution">
    <text evidence="16">The sequence shown here is derived from an EMBL/GenBank/DDBJ whole genome shotgun (WGS) entry which is preliminary data.</text>
</comment>
<dbReference type="Pfam" id="PF04574">
    <property type="entry name" value="DUF592"/>
    <property type="match status" value="1"/>
</dbReference>
<dbReference type="InterPro" id="IPR003000">
    <property type="entry name" value="Sirtuin"/>
</dbReference>
<keyword evidence="13" id="KW-0175">Coiled coil</keyword>
<dbReference type="Gene3D" id="3.30.1600.10">
    <property type="entry name" value="SIR2/SIRT2 'Small Domain"/>
    <property type="match status" value="1"/>
</dbReference>
<dbReference type="Pfam" id="PF02146">
    <property type="entry name" value="SIR2"/>
    <property type="match status" value="1"/>
</dbReference>
<comment type="cofactor">
    <cofactor evidence="1">
        <name>Zn(2+)</name>
        <dbReference type="ChEBI" id="CHEBI:29105"/>
    </cofactor>
</comment>
<dbReference type="InterPro" id="IPR050134">
    <property type="entry name" value="NAD-dep_sirtuin_deacylases"/>
</dbReference>
<gene>
    <name evidence="16" type="ORF">A9F13_06g00781</name>
</gene>
<dbReference type="InterPro" id="IPR026591">
    <property type="entry name" value="Sirtuin_cat_small_dom_sf"/>
</dbReference>
<feature type="compositionally biased region" description="Low complexity" evidence="14">
    <location>
        <begin position="71"/>
        <end position="89"/>
    </location>
</feature>
<dbReference type="PANTHER" id="PTHR11085">
    <property type="entry name" value="NAD-DEPENDENT PROTEIN DEACYLASE SIRTUIN-5, MITOCHONDRIAL-RELATED"/>
    <property type="match status" value="1"/>
</dbReference>
<sequence>MGLTRNSEVVLVDSDSDAELGRISKRQKAEPQEGTIAPFTKPFMRDSDTDSVSSSDHQANQTGGNATETASQDFDVPSTSSSSAPSVDSSDLDEIDEDDGKSDADAPPSSMKQTIYETRKFLKSRGVMEFLETFLPPTATSENIMDLIIKLGFVPRNIPPVTEGENLLQLIKLLHLAMKRVRQLRSRLENFYTVEHVLDKLRTAKKILVITGAGISTSLGIPDFRSSKGFYSRLSNLGLSDPQEVFDLDIFRTDPSIFYSIAYMILPPDNVYAPLHRFIKLLQDKNKLLRNYTQNIDNLEANAGISQDKMIQCHGSFAFSTCVTCGYQVPGETLYPLMRKKEIPYCPMCAKKRKKLMDNDDTYIEESYGVMKPNITFFGEALPRVFHDNINRDLADCDLVISIGTSLKVAPVADIVDKVRPEVPQILINKDPIQHCNFDVSLLGYCDDVVSYLCHRLGSEWAIDHADYPKLVGQDGQNLKLEQGDDKGVFHIHNLQREAELASMPPATIEEPDLVILEPTLN</sequence>
<keyword evidence="11" id="KW-0539">Nucleus</keyword>
<feature type="compositionally biased region" description="Basic and acidic residues" evidence="14">
    <location>
        <begin position="19"/>
        <end position="31"/>
    </location>
</feature>
<dbReference type="KEGG" id="clus:A9F13_06g00781"/>
<feature type="active site" description="Proton acceptor" evidence="12">
    <location>
        <position position="314"/>
    </location>
</feature>
<keyword evidence="7 12" id="KW-0862">Zinc</keyword>
<evidence type="ECO:0000256" key="1">
    <source>
        <dbReference type="ARBA" id="ARBA00001947"/>
    </source>
</evidence>
<evidence type="ECO:0000256" key="12">
    <source>
        <dbReference type="PROSITE-ProRule" id="PRU00236"/>
    </source>
</evidence>
<evidence type="ECO:0000256" key="14">
    <source>
        <dbReference type="SAM" id="MobiDB-lite"/>
    </source>
</evidence>
<comment type="subcellular location">
    <subcellularLocation>
        <location evidence="2">Nucleus</location>
    </subcellularLocation>
</comment>
<evidence type="ECO:0000256" key="10">
    <source>
        <dbReference type="ARBA" id="ARBA00023163"/>
    </source>
</evidence>
<evidence type="ECO:0000256" key="6">
    <source>
        <dbReference type="ARBA" id="ARBA00022723"/>
    </source>
</evidence>
<evidence type="ECO:0000256" key="8">
    <source>
        <dbReference type="ARBA" id="ARBA00023015"/>
    </source>
</evidence>
<dbReference type="GO" id="GO:0070403">
    <property type="term" value="F:NAD+ binding"/>
    <property type="evidence" value="ECO:0007669"/>
    <property type="project" value="InterPro"/>
</dbReference>
<dbReference type="PANTHER" id="PTHR11085:SF9">
    <property type="entry name" value="NAD-DEPENDENT PROTEIN DEACETYLASE SIRTUIN-1"/>
    <property type="match status" value="1"/>
</dbReference>
<organism evidence="16 17">
    <name type="scientific">Clavispora lusitaniae</name>
    <name type="common">Candida lusitaniae</name>
    <dbReference type="NCBI Taxonomy" id="36911"/>
    <lineage>
        <taxon>Eukaryota</taxon>
        <taxon>Fungi</taxon>
        <taxon>Dikarya</taxon>
        <taxon>Ascomycota</taxon>
        <taxon>Saccharomycotina</taxon>
        <taxon>Pichiomycetes</taxon>
        <taxon>Metschnikowiaceae</taxon>
        <taxon>Clavispora</taxon>
    </lineage>
</organism>
<keyword evidence="5" id="KW-0808">Transferase</keyword>
<proteinExistence type="inferred from homology"/>
<evidence type="ECO:0000313" key="16">
    <source>
        <dbReference type="EMBL" id="OVF08952.1"/>
    </source>
</evidence>
<dbReference type="SUPFAM" id="SSF52467">
    <property type="entry name" value="DHS-like NAD/FAD-binding domain"/>
    <property type="match status" value="1"/>
</dbReference>
<feature type="domain" description="Deacetylase sirtuin-type" evidence="15">
    <location>
        <begin position="187"/>
        <end position="460"/>
    </location>
</feature>
<dbReference type="Gene3D" id="3.40.50.1220">
    <property type="entry name" value="TPP-binding domain"/>
    <property type="match status" value="1"/>
</dbReference>
<dbReference type="InterPro" id="IPR026590">
    <property type="entry name" value="Ssirtuin_cat_dom"/>
</dbReference>